<dbReference type="InterPro" id="IPR015262">
    <property type="entry name" value="tRNA_Ile_lys_synt_subst-bd"/>
</dbReference>
<accession>A0AA95HB70</accession>
<dbReference type="InterPro" id="IPR012795">
    <property type="entry name" value="tRNA_Ile_lys_synt_N"/>
</dbReference>
<dbReference type="AlphaFoldDB" id="A0AA95HB70"/>
<dbReference type="PANTHER" id="PTHR43033:SF1">
    <property type="entry name" value="TRNA(ILE)-LYSIDINE SYNTHASE-RELATED"/>
    <property type="match status" value="1"/>
</dbReference>
<comment type="subcellular location">
    <subcellularLocation>
        <location evidence="1 8">Cytoplasm</location>
    </subcellularLocation>
</comment>
<dbReference type="NCBIfam" id="TIGR02433">
    <property type="entry name" value="lysidine_TilS_C"/>
    <property type="match status" value="1"/>
</dbReference>
<keyword evidence="5 8" id="KW-0547">Nucleotide-binding</keyword>
<evidence type="ECO:0000313" key="10">
    <source>
        <dbReference type="EMBL" id="WGZ91974.1"/>
    </source>
</evidence>
<proteinExistence type="inferred from homology"/>
<evidence type="ECO:0000256" key="3">
    <source>
        <dbReference type="ARBA" id="ARBA00022598"/>
    </source>
</evidence>
<comment type="catalytic activity">
    <reaction evidence="7 8">
        <text>cytidine(34) in tRNA(Ile2) + L-lysine + ATP = lysidine(34) in tRNA(Ile2) + AMP + diphosphate + H(+)</text>
        <dbReference type="Rhea" id="RHEA:43744"/>
        <dbReference type="Rhea" id="RHEA-COMP:10625"/>
        <dbReference type="Rhea" id="RHEA-COMP:10670"/>
        <dbReference type="ChEBI" id="CHEBI:15378"/>
        <dbReference type="ChEBI" id="CHEBI:30616"/>
        <dbReference type="ChEBI" id="CHEBI:32551"/>
        <dbReference type="ChEBI" id="CHEBI:33019"/>
        <dbReference type="ChEBI" id="CHEBI:82748"/>
        <dbReference type="ChEBI" id="CHEBI:83665"/>
        <dbReference type="ChEBI" id="CHEBI:456215"/>
        <dbReference type="EC" id="6.3.4.19"/>
    </reaction>
</comment>
<dbReference type="SUPFAM" id="SSF56037">
    <property type="entry name" value="PheT/TilS domain"/>
    <property type="match status" value="1"/>
</dbReference>
<dbReference type="NCBIfam" id="TIGR02432">
    <property type="entry name" value="lysidine_TilS_N"/>
    <property type="match status" value="1"/>
</dbReference>
<dbReference type="SUPFAM" id="SSF82829">
    <property type="entry name" value="MesJ substrate recognition domain-like"/>
    <property type="match status" value="1"/>
</dbReference>
<organism evidence="10">
    <name type="scientific">Candidatus Thiocaldithrix dubininis</name>
    <dbReference type="NCBI Taxonomy" id="3080823"/>
    <lineage>
        <taxon>Bacteria</taxon>
        <taxon>Pseudomonadati</taxon>
        <taxon>Pseudomonadota</taxon>
        <taxon>Gammaproteobacteria</taxon>
        <taxon>Thiotrichales</taxon>
        <taxon>Thiotrichaceae</taxon>
        <taxon>Candidatus Thiocaldithrix</taxon>
    </lineage>
</organism>
<gene>
    <name evidence="8 10" type="primary">tilS</name>
    <name evidence="10" type="ORF">QJT80_05710</name>
</gene>
<evidence type="ECO:0000256" key="8">
    <source>
        <dbReference type="HAMAP-Rule" id="MF_01161"/>
    </source>
</evidence>
<feature type="domain" description="Lysidine-tRNA(Ile) synthetase C-terminal" evidence="9">
    <location>
        <begin position="365"/>
        <end position="422"/>
    </location>
</feature>
<dbReference type="KEGG" id="tdu:QJT80_05710"/>
<dbReference type="Pfam" id="PF01171">
    <property type="entry name" value="ATP_bind_3"/>
    <property type="match status" value="1"/>
</dbReference>
<protein>
    <recommendedName>
        <fullName evidence="8">tRNA(Ile)-lysidine synthase</fullName>
        <ecNumber evidence="8">6.3.4.19</ecNumber>
    </recommendedName>
    <alternativeName>
        <fullName evidence="8">tRNA(Ile)-2-lysyl-cytidine synthase</fullName>
    </alternativeName>
    <alternativeName>
        <fullName evidence="8">tRNA(Ile)-lysidine synthetase</fullName>
    </alternativeName>
</protein>
<comment type="function">
    <text evidence="8">Ligates lysine onto the cytidine present at position 34 of the AUA codon-specific tRNA(Ile) that contains the anticodon CAU, in an ATP-dependent manner. Cytidine is converted to lysidine, thus changing the amino acid specificity of the tRNA from methionine to isoleucine.</text>
</comment>
<dbReference type="HAMAP" id="MF_01161">
    <property type="entry name" value="tRNA_Ile_lys_synt"/>
    <property type="match status" value="1"/>
</dbReference>
<dbReference type="Gene3D" id="3.40.50.620">
    <property type="entry name" value="HUPs"/>
    <property type="match status" value="1"/>
</dbReference>
<keyword evidence="6 8" id="KW-0067">ATP-binding</keyword>
<dbReference type="CDD" id="cd01992">
    <property type="entry name" value="TilS_N"/>
    <property type="match status" value="1"/>
</dbReference>
<dbReference type="Pfam" id="PF09179">
    <property type="entry name" value="TilS"/>
    <property type="match status" value="1"/>
</dbReference>
<keyword evidence="3 8" id="KW-0436">Ligase</keyword>
<keyword evidence="4 8" id="KW-0819">tRNA processing</keyword>
<dbReference type="SUPFAM" id="SSF52402">
    <property type="entry name" value="Adenine nucleotide alpha hydrolases-like"/>
    <property type="match status" value="1"/>
</dbReference>
<comment type="similarity">
    <text evidence="8">Belongs to the tRNA(Ile)-lysidine synthase family.</text>
</comment>
<evidence type="ECO:0000256" key="2">
    <source>
        <dbReference type="ARBA" id="ARBA00022490"/>
    </source>
</evidence>
<dbReference type="EC" id="6.3.4.19" evidence="8"/>
<dbReference type="GO" id="GO:0032267">
    <property type="term" value="F:tRNA(Ile)-lysidine synthase activity"/>
    <property type="evidence" value="ECO:0007669"/>
    <property type="project" value="UniProtKB-EC"/>
</dbReference>
<evidence type="ECO:0000256" key="6">
    <source>
        <dbReference type="ARBA" id="ARBA00022840"/>
    </source>
</evidence>
<dbReference type="InterPro" id="IPR014729">
    <property type="entry name" value="Rossmann-like_a/b/a_fold"/>
</dbReference>
<evidence type="ECO:0000256" key="1">
    <source>
        <dbReference type="ARBA" id="ARBA00004496"/>
    </source>
</evidence>
<dbReference type="InterPro" id="IPR011063">
    <property type="entry name" value="TilS/TtcA_N"/>
</dbReference>
<comment type="domain">
    <text evidence="8">The N-terminal region contains the highly conserved SGGXDS motif, predicted to be a P-loop motif involved in ATP binding.</text>
</comment>
<evidence type="ECO:0000256" key="5">
    <source>
        <dbReference type="ARBA" id="ARBA00022741"/>
    </source>
</evidence>
<evidence type="ECO:0000256" key="4">
    <source>
        <dbReference type="ARBA" id="ARBA00022694"/>
    </source>
</evidence>
<dbReference type="Proteomes" id="UP001300672">
    <property type="component" value="Chromosome"/>
</dbReference>
<dbReference type="Pfam" id="PF11734">
    <property type="entry name" value="TilS_C"/>
    <property type="match status" value="1"/>
</dbReference>
<dbReference type="SMART" id="SM00977">
    <property type="entry name" value="TilS_C"/>
    <property type="match status" value="1"/>
</dbReference>
<reference evidence="10" key="2">
    <citation type="submission" date="2023-04" db="EMBL/GenBank/DDBJ databases">
        <authorList>
            <person name="Beletskiy A.V."/>
            <person name="Mardanov A.V."/>
            <person name="Ravin N.V."/>
        </authorList>
    </citation>
    <scope>NUCLEOTIDE SEQUENCE</scope>
    <source>
        <strain evidence="10">GKL-01</strain>
    </source>
</reference>
<reference evidence="10" key="1">
    <citation type="journal article" date="2023" name="Int. J. Mol. Sci.">
        <title>Metagenomics Revealed a New Genus 'Candidatus Thiocaldithrix dubininis' gen. nov., sp. nov. and a New Species 'Candidatus Thiothrix putei' sp. nov. in the Family Thiotrichaceae, Some Members of Which Have Traits of Both Na+- and H+-Motive Energetics.</title>
        <authorList>
            <person name="Ravin N.V."/>
            <person name="Muntyan M.S."/>
            <person name="Smolyakov D.D."/>
            <person name="Rudenko T.S."/>
            <person name="Beletsky A.V."/>
            <person name="Mardanov A.V."/>
            <person name="Grabovich M.Y."/>
        </authorList>
    </citation>
    <scope>NUCLEOTIDE SEQUENCE</scope>
    <source>
        <strain evidence="10">GKL-01</strain>
    </source>
</reference>
<name>A0AA95HB70_9GAMM</name>
<dbReference type="EMBL" id="CP124755">
    <property type="protein sequence ID" value="WGZ91974.1"/>
    <property type="molecule type" value="Genomic_DNA"/>
</dbReference>
<sequence>MFSPQSLIPFLQAHSAKAYLLAFSGGLDSHVLLHACSQLRAEWPDLNLRAIHIEHGLQAISAQWVQHCQTVCAALNIPLQVEYLNLTITAGQSLEAVAREARYAAFAKHLQAGEMLLTAHHQNDQAETLLLYVMRGSGVDGLAAMPMIRPFAQGHLARPLLPFTRADLQQYAAHYQLAYIDDPSNADNRFERNFIRNQVMPLLKQRWVSSETTLARVAALQAENRELLQLLVAEKLPLVQGTKPHTLSVKALLTQPLALRKALIRLWLQQLGWQAPEAKQLNSILQDILEAKPDALPCMRIGAYELRRYRDDLYALAPLSPHDATQVLPWQDLQQALWIESLQQAVSPCVLKCWLPLIQQTQACVTVQFRQGGEQVSIAYRGGKRSLKHLLQDAAIPPWQRDRLPCVYIDKRLVAIIGLLELAP</sequence>
<dbReference type="GO" id="GO:0006400">
    <property type="term" value="P:tRNA modification"/>
    <property type="evidence" value="ECO:0007669"/>
    <property type="project" value="UniProtKB-UniRule"/>
</dbReference>
<dbReference type="GO" id="GO:0005524">
    <property type="term" value="F:ATP binding"/>
    <property type="evidence" value="ECO:0007669"/>
    <property type="project" value="UniProtKB-UniRule"/>
</dbReference>
<dbReference type="GO" id="GO:0005737">
    <property type="term" value="C:cytoplasm"/>
    <property type="evidence" value="ECO:0007669"/>
    <property type="project" value="UniProtKB-SubCell"/>
</dbReference>
<evidence type="ECO:0000259" key="9">
    <source>
        <dbReference type="SMART" id="SM00977"/>
    </source>
</evidence>
<evidence type="ECO:0000256" key="7">
    <source>
        <dbReference type="ARBA" id="ARBA00048539"/>
    </source>
</evidence>
<dbReference type="Gene3D" id="1.20.59.20">
    <property type="match status" value="1"/>
</dbReference>
<dbReference type="InterPro" id="IPR012796">
    <property type="entry name" value="Lysidine-tRNA-synth_C"/>
</dbReference>
<feature type="binding site" evidence="8">
    <location>
        <begin position="24"/>
        <end position="29"/>
    </location>
    <ligand>
        <name>ATP</name>
        <dbReference type="ChEBI" id="CHEBI:30616"/>
    </ligand>
</feature>
<keyword evidence="2 8" id="KW-0963">Cytoplasm</keyword>
<dbReference type="PANTHER" id="PTHR43033">
    <property type="entry name" value="TRNA(ILE)-LYSIDINE SYNTHASE-RELATED"/>
    <property type="match status" value="1"/>
</dbReference>
<dbReference type="InterPro" id="IPR012094">
    <property type="entry name" value="tRNA_Ile_lys_synt"/>
</dbReference>